<sequence length="131" mass="14611">MEFGCCFFGSLESADHCRVRKISGFCQLHEPYTRVDVLIDPPYLETFSSHLHLAISALGLPEGQCVNREQRAASALLHLPSSRPSELQMPERLWLHSSLMAPVKKEITESEKNQYFVTGCLSAVAGTEEVC</sequence>
<evidence type="ECO:0000313" key="1">
    <source>
        <dbReference type="EMBL" id="KAK7506501.1"/>
    </source>
</evidence>
<name>A0ABD0M3Z2_9CAEN</name>
<accession>A0ABD0M3Z2</accession>
<proteinExistence type="predicted"/>
<comment type="caution">
    <text evidence="1">The sequence shown here is derived from an EMBL/GenBank/DDBJ whole genome shotgun (WGS) entry which is preliminary data.</text>
</comment>
<organism evidence="1 2">
    <name type="scientific">Batillaria attramentaria</name>
    <dbReference type="NCBI Taxonomy" id="370345"/>
    <lineage>
        <taxon>Eukaryota</taxon>
        <taxon>Metazoa</taxon>
        <taxon>Spiralia</taxon>
        <taxon>Lophotrochozoa</taxon>
        <taxon>Mollusca</taxon>
        <taxon>Gastropoda</taxon>
        <taxon>Caenogastropoda</taxon>
        <taxon>Sorbeoconcha</taxon>
        <taxon>Cerithioidea</taxon>
        <taxon>Batillariidae</taxon>
        <taxon>Batillaria</taxon>
    </lineage>
</organism>
<keyword evidence="2" id="KW-1185">Reference proteome</keyword>
<evidence type="ECO:0000313" key="2">
    <source>
        <dbReference type="Proteomes" id="UP001519460"/>
    </source>
</evidence>
<dbReference type="AlphaFoldDB" id="A0ABD0M3Z2"/>
<dbReference type="EMBL" id="JACVVK020000006">
    <property type="protein sequence ID" value="KAK7506501.1"/>
    <property type="molecule type" value="Genomic_DNA"/>
</dbReference>
<gene>
    <name evidence="1" type="ORF">BaRGS_00001976</name>
</gene>
<reference evidence="1 2" key="1">
    <citation type="journal article" date="2023" name="Sci. Data">
        <title>Genome assembly of the Korean intertidal mud-creeper Batillaria attramentaria.</title>
        <authorList>
            <person name="Patra A.K."/>
            <person name="Ho P.T."/>
            <person name="Jun S."/>
            <person name="Lee S.J."/>
            <person name="Kim Y."/>
            <person name="Won Y.J."/>
        </authorList>
    </citation>
    <scope>NUCLEOTIDE SEQUENCE [LARGE SCALE GENOMIC DNA]</scope>
    <source>
        <strain evidence="1">Wonlab-2016</strain>
    </source>
</reference>
<protein>
    <submittedName>
        <fullName evidence="1">Uncharacterized protein</fullName>
    </submittedName>
</protein>
<dbReference type="Proteomes" id="UP001519460">
    <property type="component" value="Unassembled WGS sequence"/>
</dbReference>